<gene>
    <name evidence="7" type="ORF">FY036_17870</name>
</gene>
<dbReference type="InterPro" id="IPR051533">
    <property type="entry name" value="WaaL-like"/>
</dbReference>
<evidence type="ECO:0000256" key="4">
    <source>
        <dbReference type="ARBA" id="ARBA00023136"/>
    </source>
</evidence>
<feature type="transmembrane region" description="Helical" evidence="5">
    <location>
        <begin position="17"/>
        <end position="35"/>
    </location>
</feature>
<reference evidence="7 8" key="1">
    <citation type="submission" date="2019-08" db="EMBL/GenBank/DDBJ databases">
        <authorList>
            <person name="Seo Y.L."/>
        </authorList>
    </citation>
    <scope>NUCLEOTIDE SEQUENCE [LARGE SCALE GENOMIC DNA]</scope>
    <source>
        <strain evidence="7 8">MaA-C15</strain>
    </source>
</reference>
<dbReference type="PANTHER" id="PTHR37422:SF17">
    <property type="entry name" value="O-ANTIGEN LIGASE"/>
    <property type="match status" value="1"/>
</dbReference>
<dbReference type="Proteomes" id="UP000323258">
    <property type="component" value="Unassembled WGS sequence"/>
</dbReference>
<dbReference type="EMBL" id="VSZS01000066">
    <property type="protein sequence ID" value="TYR30580.1"/>
    <property type="molecule type" value="Genomic_DNA"/>
</dbReference>
<keyword evidence="3 5" id="KW-1133">Transmembrane helix</keyword>
<keyword evidence="7" id="KW-0436">Ligase</keyword>
<comment type="subcellular location">
    <subcellularLocation>
        <location evidence="1">Membrane</location>
        <topology evidence="1">Multi-pass membrane protein</topology>
    </subcellularLocation>
</comment>
<evidence type="ECO:0000256" key="1">
    <source>
        <dbReference type="ARBA" id="ARBA00004141"/>
    </source>
</evidence>
<dbReference type="Pfam" id="PF04932">
    <property type="entry name" value="Wzy_C"/>
    <property type="match status" value="1"/>
</dbReference>
<evidence type="ECO:0000256" key="3">
    <source>
        <dbReference type="ARBA" id="ARBA00022989"/>
    </source>
</evidence>
<name>A0A5D4GVQ2_9HYPH</name>
<feature type="transmembrane region" description="Helical" evidence="5">
    <location>
        <begin position="121"/>
        <end position="139"/>
    </location>
</feature>
<dbReference type="AlphaFoldDB" id="A0A5D4GVQ2"/>
<evidence type="ECO:0000256" key="5">
    <source>
        <dbReference type="SAM" id="Phobius"/>
    </source>
</evidence>
<dbReference type="RefSeq" id="WP_148916116.1">
    <property type="nucleotide sequence ID" value="NZ_VSZS01000066.1"/>
</dbReference>
<keyword evidence="4 5" id="KW-0472">Membrane</keyword>
<feature type="transmembrane region" description="Helical" evidence="5">
    <location>
        <begin position="97"/>
        <end position="114"/>
    </location>
</feature>
<evidence type="ECO:0000313" key="7">
    <source>
        <dbReference type="EMBL" id="TYR30580.1"/>
    </source>
</evidence>
<organism evidence="7 8">
    <name type="scientific">Neoaquamicrobium microcysteis</name>
    <dbReference type="NCBI Taxonomy" id="2682781"/>
    <lineage>
        <taxon>Bacteria</taxon>
        <taxon>Pseudomonadati</taxon>
        <taxon>Pseudomonadota</taxon>
        <taxon>Alphaproteobacteria</taxon>
        <taxon>Hyphomicrobiales</taxon>
        <taxon>Phyllobacteriaceae</taxon>
        <taxon>Neoaquamicrobium</taxon>
    </lineage>
</organism>
<feature type="transmembrane region" description="Helical" evidence="5">
    <location>
        <begin position="203"/>
        <end position="220"/>
    </location>
</feature>
<evidence type="ECO:0000259" key="6">
    <source>
        <dbReference type="Pfam" id="PF04932"/>
    </source>
</evidence>
<dbReference type="OrthoDB" id="4391260at2"/>
<evidence type="ECO:0000256" key="2">
    <source>
        <dbReference type="ARBA" id="ARBA00022692"/>
    </source>
</evidence>
<feature type="transmembrane region" description="Helical" evidence="5">
    <location>
        <begin position="145"/>
        <end position="172"/>
    </location>
</feature>
<sequence length="434" mass="47393">MTFATYETLDHVSRRPLRIHVAVSLTIVALAALILNPLFGSRAALLFLLAGSLLVISKPFASMQVLVRHWYLFALPAFCALSVLWSDYPSNSLRHSIQLALTIAVAIVIAGRVAPIAFVRCLFWIYGFGVVGSLLFGRVRDDIGAWIGIFGSKNAFAGVITGFALAALAIVFDRGSPWPIRWGAAGGLLVCGPLLILAQSTGAMTLIVPALGVGITVLLLRRLPPLLLLLAGGFTVCIGIIAAAFLVIYGETLMSGFLNLSGKDDTLTGRTDLWEVAMMMIADRPWLGVGYQAFWVHGNIPAEVLWDLFGIASRSGFNFHNTYLSNAVEIGIIGVGIQVLMLYGAFFGVLVWALRSPSPESAFFAAFMTQVICTSFLEVTTYFQFSIVTIIAICALVYAMQHRRHHRRQARRDAERSPHQLVAQPIYALPRRLR</sequence>
<keyword evidence="2 5" id="KW-0812">Transmembrane</keyword>
<proteinExistence type="predicted"/>
<evidence type="ECO:0000313" key="8">
    <source>
        <dbReference type="Proteomes" id="UP000323258"/>
    </source>
</evidence>
<feature type="transmembrane region" description="Helical" evidence="5">
    <location>
        <begin position="179"/>
        <end position="197"/>
    </location>
</feature>
<feature type="transmembrane region" description="Helical" evidence="5">
    <location>
        <begin position="227"/>
        <end position="249"/>
    </location>
</feature>
<dbReference type="GO" id="GO:0016020">
    <property type="term" value="C:membrane"/>
    <property type="evidence" value="ECO:0007669"/>
    <property type="project" value="UniProtKB-SubCell"/>
</dbReference>
<reference evidence="7 8" key="2">
    <citation type="submission" date="2019-09" db="EMBL/GenBank/DDBJ databases">
        <title>Mesorhizobium sp. MaA-C15 isolated from Microcystis aeruginosa.</title>
        <authorList>
            <person name="Jeong S.E."/>
            <person name="Jin H.M."/>
            <person name="Jeon C.O."/>
        </authorList>
    </citation>
    <scope>NUCLEOTIDE SEQUENCE [LARGE SCALE GENOMIC DNA]</scope>
    <source>
        <strain evidence="7 8">MaA-C15</strain>
    </source>
</reference>
<feature type="domain" description="O-antigen ligase-related" evidence="6">
    <location>
        <begin position="189"/>
        <end position="335"/>
    </location>
</feature>
<feature type="transmembrane region" description="Helical" evidence="5">
    <location>
        <begin position="69"/>
        <end position="85"/>
    </location>
</feature>
<feature type="transmembrane region" description="Helical" evidence="5">
    <location>
        <begin position="383"/>
        <end position="401"/>
    </location>
</feature>
<dbReference type="GO" id="GO:0016874">
    <property type="term" value="F:ligase activity"/>
    <property type="evidence" value="ECO:0007669"/>
    <property type="project" value="UniProtKB-KW"/>
</dbReference>
<protein>
    <submittedName>
        <fullName evidence="7">O-antigen ligase family protein</fullName>
    </submittedName>
</protein>
<feature type="transmembrane region" description="Helical" evidence="5">
    <location>
        <begin position="41"/>
        <end position="57"/>
    </location>
</feature>
<comment type="caution">
    <text evidence="7">The sequence shown here is derived from an EMBL/GenBank/DDBJ whole genome shotgun (WGS) entry which is preliminary data.</text>
</comment>
<feature type="transmembrane region" description="Helical" evidence="5">
    <location>
        <begin position="330"/>
        <end position="354"/>
    </location>
</feature>
<accession>A0A5D4GVQ2</accession>
<dbReference type="PANTHER" id="PTHR37422">
    <property type="entry name" value="TEICHURONIC ACID BIOSYNTHESIS PROTEIN TUAE"/>
    <property type="match status" value="1"/>
</dbReference>
<keyword evidence="8" id="KW-1185">Reference proteome</keyword>
<dbReference type="InterPro" id="IPR007016">
    <property type="entry name" value="O-antigen_ligase-rel_domated"/>
</dbReference>